<dbReference type="RefSeq" id="WP_064318368.1">
    <property type="nucleotide sequence ID" value="NZ_JACI01000002.1"/>
</dbReference>
<comment type="caution">
    <text evidence="6">The sequence shown here is derived from an EMBL/GenBank/DDBJ whole genome shotgun (WGS) entry which is preliminary data.</text>
</comment>
<keyword evidence="4 6" id="KW-0808">Transferase</keyword>
<dbReference type="PATRIC" id="fig|1261658.3.peg.910"/>
<evidence type="ECO:0000256" key="2">
    <source>
        <dbReference type="ARBA" id="ARBA00022519"/>
    </source>
</evidence>
<evidence type="ECO:0000256" key="4">
    <source>
        <dbReference type="ARBA" id="ARBA00022679"/>
    </source>
</evidence>
<evidence type="ECO:0000256" key="5">
    <source>
        <dbReference type="ARBA" id="ARBA00023136"/>
    </source>
</evidence>
<keyword evidence="2" id="KW-0997">Cell inner membrane</keyword>
<protein>
    <submittedName>
        <fullName evidence="6">4-alpha-L-fucosyltransferase</fullName>
    </submittedName>
</protein>
<accession>A0A179CUG1</accession>
<dbReference type="Proteomes" id="UP000078358">
    <property type="component" value="Unassembled WGS sequence"/>
</dbReference>
<evidence type="ECO:0000313" key="6">
    <source>
        <dbReference type="EMBL" id="OAQ13714.1"/>
    </source>
</evidence>
<dbReference type="Pfam" id="PF07429">
    <property type="entry name" value="Glyco_transf_56"/>
    <property type="match status" value="1"/>
</dbReference>
<dbReference type="GO" id="GO:0009246">
    <property type="term" value="P:enterobacterial common antigen biosynthetic process"/>
    <property type="evidence" value="ECO:0007669"/>
    <property type="project" value="InterPro"/>
</dbReference>
<dbReference type="AlphaFoldDB" id="A0A179CUG1"/>
<gene>
    <name evidence="6" type="ORF">F480_04595</name>
</gene>
<dbReference type="InterPro" id="IPR009993">
    <property type="entry name" value="WecF"/>
</dbReference>
<keyword evidence="5" id="KW-0472">Membrane</keyword>
<sequence length="351" mass="41012">MLYHVLGSDISQHNQTLLQFFQEDILPNSTQKHHFYVVSKQELNYPQLLLTRFESKKAIALALITLAKREPQARFILHGQYNIWIWFALFCGKLPACRVAWHVWGADLYEVSSHWKFKLFYPLRRMIQRRLPAIWATKGDLEYVWKHIRAKRERDRLIYFPSKMPNLQWGYDRKSLEDGELTILLGNSGDRSNNHLVALSQLNQYLGHAIKLVIPMGYPANNESYIREVEQAAKRLFLSENVQILRSKIDFAEYLHILTACDLGYFNFERQQGIGTICLLIQQNIPVVLHPNNPFCCDLQAEQVPFLMIDNLSQASLCQTREALLQCDKTKLGFFYPNYVKGWLACLETML</sequence>
<name>A0A179CUG1_BIBTR</name>
<dbReference type="EMBL" id="JACI01000002">
    <property type="protein sequence ID" value="OAQ13714.1"/>
    <property type="molecule type" value="Genomic_DNA"/>
</dbReference>
<dbReference type="GO" id="GO:0008417">
    <property type="term" value="F:fucosyltransferase activity"/>
    <property type="evidence" value="ECO:0007669"/>
    <property type="project" value="InterPro"/>
</dbReference>
<evidence type="ECO:0000256" key="3">
    <source>
        <dbReference type="ARBA" id="ARBA00022676"/>
    </source>
</evidence>
<evidence type="ECO:0000313" key="7">
    <source>
        <dbReference type="Proteomes" id="UP000078358"/>
    </source>
</evidence>
<organism evidence="6 7">
    <name type="scientific">Bibersteinia trehalosi Y31</name>
    <dbReference type="NCBI Taxonomy" id="1261658"/>
    <lineage>
        <taxon>Bacteria</taxon>
        <taxon>Pseudomonadati</taxon>
        <taxon>Pseudomonadota</taxon>
        <taxon>Gammaproteobacteria</taxon>
        <taxon>Pasteurellales</taxon>
        <taxon>Pasteurellaceae</taxon>
        <taxon>Bibersteinia</taxon>
    </lineage>
</organism>
<dbReference type="SUPFAM" id="SSF53756">
    <property type="entry name" value="UDP-Glycosyltransferase/glycogen phosphorylase"/>
    <property type="match status" value="1"/>
</dbReference>
<keyword evidence="1" id="KW-1003">Cell membrane</keyword>
<evidence type="ECO:0000256" key="1">
    <source>
        <dbReference type="ARBA" id="ARBA00022475"/>
    </source>
</evidence>
<keyword evidence="3 6" id="KW-0328">Glycosyltransferase</keyword>
<reference evidence="6 7" key="1">
    <citation type="submission" date="2014-01" db="EMBL/GenBank/DDBJ databases">
        <authorList>
            <person name="Zuccon D."/>
        </authorList>
    </citation>
    <scope>NUCLEOTIDE SEQUENCE [LARGE SCALE GENOMIC DNA]</scope>
    <source>
        <strain evidence="6 7">Y31</strain>
    </source>
</reference>
<proteinExistence type="predicted"/>